<evidence type="ECO:0000313" key="2">
    <source>
        <dbReference type="Proteomes" id="UP000001194"/>
    </source>
</evidence>
<feature type="non-terminal residue" evidence="1">
    <location>
        <position position="1"/>
    </location>
</feature>
<organism evidence="2">
    <name type="scientific">Laccaria bicolor (strain S238N-H82 / ATCC MYA-4686)</name>
    <name type="common">Bicoloured deceiver</name>
    <name type="synonym">Laccaria laccata var. bicolor</name>
    <dbReference type="NCBI Taxonomy" id="486041"/>
    <lineage>
        <taxon>Eukaryota</taxon>
        <taxon>Fungi</taxon>
        <taxon>Dikarya</taxon>
        <taxon>Basidiomycota</taxon>
        <taxon>Agaricomycotina</taxon>
        <taxon>Agaricomycetes</taxon>
        <taxon>Agaricomycetidae</taxon>
        <taxon>Agaricales</taxon>
        <taxon>Agaricineae</taxon>
        <taxon>Hydnangiaceae</taxon>
        <taxon>Laccaria</taxon>
    </lineage>
</organism>
<evidence type="ECO:0000313" key="1">
    <source>
        <dbReference type="EMBL" id="EDR14830.1"/>
    </source>
</evidence>
<dbReference type="InParanoid" id="B0CSE8"/>
<protein>
    <submittedName>
        <fullName evidence="1">Predicted protein</fullName>
    </submittedName>
</protein>
<dbReference type="RefSeq" id="XP_001875389.1">
    <property type="nucleotide sequence ID" value="XM_001875354.1"/>
</dbReference>
<reference evidence="1 2" key="1">
    <citation type="journal article" date="2008" name="Nature">
        <title>The genome of Laccaria bicolor provides insights into mycorrhizal symbiosis.</title>
        <authorList>
            <person name="Martin F."/>
            <person name="Aerts A."/>
            <person name="Ahren D."/>
            <person name="Brun A."/>
            <person name="Danchin E.G.J."/>
            <person name="Duchaussoy F."/>
            <person name="Gibon J."/>
            <person name="Kohler A."/>
            <person name="Lindquist E."/>
            <person name="Pereda V."/>
            <person name="Salamov A."/>
            <person name="Shapiro H.J."/>
            <person name="Wuyts J."/>
            <person name="Blaudez D."/>
            <person name="Buee M."/>
            <person name="Brokstein P."/>
            <person name="Canbaeck B."/>
            <person name="Cohen D."/>
            <person name="Courty P.E."/>
            <person name="Coutinho P.M."/>
            <person name="Delaruelle C."/>
            <person name="Detter J.C."/>
            <person name="Deveau A."/>
            <person name="DiFazio S."/>
            <person name="Duplessis S."/>
            <person name="Fraissinet-Tachet L."/>
            <person name="Lucic E."/>
            <person name="Frey-Klett P."/>
            <person name="Fourrey C."/>
            <person name="Feussner I."/>
            <person name="Gay G."/>
            <person name="Grimwood J."/>
            <person name="Hoegger P.J."/>
            <person name="Jain P."/>
            <person name="Kilaru S."/>
            <person name="Labbe J."/>
            <person name="Lin Y.C."/>
            <person name="Legue V."/>
            <person name="Le Tacon F."/>
            <person name="Marmeisse R."/>
            <person name="Melayah D."/>
            <person name="Montanini B."/>
            <person name="Muratet M."/>
            <person name="Nehls U."/>
            <person name="Niculita-Hirzel H."/>
            <person name="Oudot-Le Secq M.P."/>
            <person name="Peter M."/>
            <person name="Quesneville H."/>
            <person name="Rajashekar B."/>
            <person name="Reich M."/>
            <person name="Rouhier N."/>
            <person name="Schmutz J."/>
            <person name="Yin T."/>
            <person name="Chalot M."/>
            <person name="Henrissat B."/>
            <person name="Kuees U."/>
            <person name="Lucas S."/>
            <person name="Van de Peer Y."/>
            <person name="Podila G.K."/>
            <person name="Polle A."/>
            <person name="Pukkila P.J."/>
            <person name="Richardson P.M."/>
            <person name="Rouze P."/>
            <person name="Sanders I.R."/>
            <person name="Stajich J.E."/>
            <person name="Tunlid A."/>
            <person name="Tuskan G."/>
            <person name="Grigoriev I.V."/>
        </authorList>
    </citation>
    <scope>NUCLEOTIDE SEQUENCE [LARGE SCALE GENOMIC DNA]</scope>
    <source>
        <strain evidence="2">S238N-H82 / ATCC MYA-4686</strain>
    </source>
</reference>
<dbReference type="HOGENOM" id="CLU_2873862_0_0_1"/>
<dbReference type="AlphaFoldDB" id="B0CSE8"/>
<name>B0CSE8_LACBS</name>
<accession>B0CSE8</accession>
<keyword evidence="2" id="KW-1185">Reference proteome</keyword>
<sequence length="64" mass="6370">PTLAAPTSTTELETPPTSQEIAQAVLSDPPVNSTPSTESTPNLAKLAAGGEAANSSPIQVAIVE</sequence>
<dbReference type="EMBL" id="DS547092">
    <property type="protein sequence ID" value="EDR14830.1"/>
    <property type="molecule type" value="Genomic_DNA"/>
</dbReference>
<proteinExistence type="predicted"/>
<dbReference type="GeneID" id="6070760"/>
<dbReference type="KEGG" id="lbc:LACBIDRAFT_176482"/>
<feature type="non-terminal residue" evidence="1">
    <location>
        <position position="64"/>
    </location>
</feature>
<gene>
    <name evidence="1" type="ORF">LACBIDRAFT_176482</name>
</gene>
<dbReference type="Proteomes" id="UP000001194">
    <property type="component" value="Unassembled WGS sequence"/>
</dbReference>